<proteinExistence type="predicted"/>
<dbReference type="InterPro" id="IPR029058">
    <property type="entry name" value="AB_hydrolase_fold"/>
</dbReference>
<protein>
    <submittedName>
        <fullName evidence="3">Alpha/beta fold hydrolase</fullName>
    </submittedName>
</protein>
<dbReference type="PANTHER" id="PTHR43798">
    <property type="entry name" value="MONOACYLGLYCEROL LIPASE"/>
    <property type="match status" value="1"/>
</dbReference>
<feature type="compositionally biased region" description="Basic and acidic residues" evidence="1">
    <location>
        <begin position="387"/>
        <end position="399"/>
    </location>
</feature>
<dbReference type="EMBL" id="JBHSDK010000002">
    <property type="protein sequence ID" value="MFC4334034.1"/>
    <property type="molecule type" value="Genomic_DNA"/>
</dbReference>
<evidence type="ECO:0000313" key="4">
    <source>
        <dbReference type="Proteomes" id="UP001595823"/>
    </source>
</evidence>
<evidence type="ECO:0000256" key="1">
    <source>
        <dbReference type="SAM" id="MobiDB-lite"/>
    </source>
</evidence>
<feature type="region of interest" description="Disordered" evidence="1">
    <location>
        <begin position="378"/>
        <end position="405"/>
    </location>
</feature>
<dbReference type="InterPro" id="IPR000073">
    <property type="entry name" value="AB_hydrolase_1"/>
</dbReference>
<keyword evidence="3" id="KW-0378">Hydrolase</keyword>
<dbReference type="GO" id="GO:0016787">
    <property type="term" value="F:hydrolase activity"/>
    <property type="evidence" value="ECO:0007669"/>
    <property type="project" value="UniProtKB-KW"/>
</dbReference>
<reference evidence="4" key="1">
    <citation type="journal article" date="2019" name="Int. J. Syst. Evol. Microbiol.">
        <title>The Global Catalogue of Microorganisms (GCM) 10K type strain sequencing project: providing services to taxonomists for standard genome sequencing and annotation.</title>
        <authorList>
            <consortium name="The Broad Institute Genomics Platform"/>
            <consortium name="The Broad Institute Genome Sequencing Center for Infectious Disease"/>
            <person name="Wu L."/>
            <person name="Ma J."/>
        </authorList>
    </citation>
    <scope>NUCLEOTIDE SEQUENCE [LARGE SCALE GENOMIC DNA]</scope>
    <source>
        <strain evidence="4">IBRC-M 10908</strain>
    </source>
</reference>
<name>A0ABV8TTE7_9ACTN</name>
<evidence type="ECO:0000313" key="3">
    <source>
        <dbReference type="EMBL" id="MFC4334034.1"/>
    </source>
</evidence>
<dbReference type="RefSeq" id="WP_380617769.1">
    <property type="nucleotide sequence ID" value="NZ_JBHSDK010000002.1"/>
</dbReference>
<accession>A0ABV8TTE7</accession>
<evidence type="ECO:0000259" key="2">
    <source>
        <dbReference type="Pfam" id="PF00561"/>
    </source>
</evidence>
<sequence>MASWKKKTAIAGAVLGGVAAGVATGVAVPKYLARRAKAAPDDPYAGEPFEMPPTDMIRSVKNRDGTSVHVETIGKEDAPVTVVFLHGYIQNSSTYYFQRQALARELADGLAVQGVFYDQPGHGLSGALPRIEYGIGDLAATLADVIEALAPAGRLVLVGHSMGGMAVQQFSADFPELWERVDGAVLLCTSASPLAGVDTKPMRTVQRVRRTVLPMMQRVSQWTPQLVERARRLVGDSVWLISRKQAFAEPHPSPSLVTLIERMNRETPIQTVVGYVRAILEFDGRSRLAAFKDRDVLVAAGDQDALTPLDRSKEIARALPDAQVAVVSARHNPQLERPWEISQKLLEIIYKSVEGDGESEPPAPEDLKRSHRRWWSPFATHRRRSPRRAEQTTEVKNSEADNDDS</sequence>
<dbReference type="Gene3D" id="3.40.50.1820">
    <property type="entry name" value="alpha/beta hydrolase"/>
    <property type="match status" value="1"/>
</dbReference>
<dbReference type="InterPro" id="IPR050266">
    <property type="entry name" value="AB_hydrolase_sf"/>
</dbReference>
<dbReference type="PANTHER" id="PTHR43798:SF33">
    <property type="entry name" value="HYDROLASE, PUTATIVE (AFU_ORTHOLOGUE AFUA_2G14860)-RELATED"/>
    <property type="match status" value="1"/>
</dbReference>
<organism evidence="3 4">
    <name type="scientific">Salininema proteolyticum</name>
    <dbReference type="NCBI Taxonomy" id="1607685"/>
    <lineage>
        <taxon>Bacteria</taxon>
        <taxon>Bacillati</taxon>
        <taxon>Actinomycetota</taxon>
        <taxon>Actinomycetes</taxon>
        <taxon>Glycomycetales</taxon>
        <taxon>Glycomycetaceae</taxon>
        <taxon>Salininema</taxon>
    </lineage>
</organism>
<comment type="caution">
    <text evidence="3">The sequence shown here is derived from an EMBL/GenBank/DDBJ whole genome shotgun (WGS) entry which is preliminary data.</text>
</comment>
<gene>
    <name evidence="3" type="ORF">ACFPET_02340</name>
</gene>
<feature type="domain" description="AB hydrolase-1" evidence="2">
    <location>
        <begin position="81"/>
        <end position="338"/>
    </location>
</feature>
<dbReference type="SUPFAM" id="SSF53474">
    <property type="entry name" value="alpha/beta-Hydrolases"/>
    <property type="match status" value="1"/>
</dbReference>
<dbReference type="Proteomes" id="UP001595823">
    <property type="component" value="Unassembled WGS sequence"/>
</dbReference>
<keyword evidence="4" id="KW-1185">Reference proteome</keyword>
<dbReference type="Pfam" id="PF00561">
    <property type="entry name" value="Abhydrolase_1"/>
    <property type="match status" value="1"/>
</dbReference>